<dbReference type="Proteomes" id="UP000073492">
    <property type="component" value="Unassembled WGS sequence"/>
</dbReference>
<feature type="region of interest" description="Disordered" evidence="1">
    <location>
        <begin position="1"/>
        <end position="22"/>
    </location>
</feature>
<proteinExistence type="predicted"/>
<gene>
    <name evidence="2" type="ORF">AC579_3625</name>
</gene>
<evidence type="ECO:0000313" key="3">
    <source>
        <dbReference type="Proteomes" id="UP000073492"/>
    </source>
</evidence>
<dbReference type="EMBL" id="LFZO01000015">
    <property type="protein sequence ID" value="KXT17751.1"/>
    <property type="molecule type" value="Genomic_DNA"/>
</dbReference>
<dbReference type="AlphaFoldDB" id="A0A139ISM5"/>
<comment type="caution">
    <text evidence="2">The sequence shown here is derived from an EMBL/GenBank/DDBJ whole genome shotgun (WGS) entry which is preliminary data.</text>
</comment>
<evidence type="ECO:0000313" key="2">
    <source>
        <dbReference type="EMBL" id="KXT17751.1"/>
    </source>
</evidence>
<organism evidence="2 3">
    <name type="scientific">Pseudocercospora musae</name>
    <dbReference type="NCBI Taxonomy" id="113226"/>
    <lineage>
        <taxon>Eukaryota</taxon>
        <taxon>Fungi</taxon>
        <taxon>Dikarya</taxon>
        <taxon>Ascomycota</taxon>
        <taxon>Pezizomycotina</taxon>
        <taxon>Dothideomycetes</taxon>
        <taxon>Dothideomycetidae</taxon>
        <taxon>Mycosphaerellales</taxon>
        <taxon>Mycosphaerellaceae</taxon>
        <taxon>Pseudocercospora</taxon>
    </lineage>
</organism>
<reference evidence="2 3" key="1">
    <citation type="submission" date="2015-07" db="EMBL/GenBank/DDBJ databases">
        <title>Comparative genomics of the Sigatoka disease complex on banana suggests a link between parallel evolutionary changes in Pseudocercospora fijiensis and Pseudocercospora eumusae and increased virulence on the banana host.</title>
        <authorList>
            <person name="Chang T.-C."/>
            <person name="Salvucci A."/>
            <person name="Crous P.W."/>
            <person name="Stergiopoulos I."/>
        </authorList>
    </citation>
    <scope>NUCLEOTIDE SEQUENCE [LARGE SCALE GENOMIC DNA]</scope>
    <source>
        <strain evidence="2 3">CBS 116634</strain>
    </source>
</reference>
<keyword evidence="3" id="KW-1185">Reference proteome</keyword>
<accession>A0A139ISM5</accession>
<sequence length="180" mass="20444">MPSAGCAMSRKQSSKSNKTLRFRRKVHEQQSSYELMQCQAPSAHALHATLREQRILFFWLLFHSSTIEFGGVHRLYEVDDESPAHGNRKIAQACLQGGVIEAVDADALRLKFSRSQGRLIVGSRTKTAKPNERSTALLFGHDLGQDLLQKKHFHRAMRHIHHKESRPTVDFGLLRHLVGD</sequence>
<protein>
    <submittedName>
        <fullName evidence="2">Uncharacterized protein</fullName>
    </submittedName>
</protein>
<name>A0A139ISM5_9PEZI</name>
<evidence type="ECO:0000256" key="1">
    <source>
        <dbReference type="SAM" id="MobiDB-lite"/>
    </source>
</evidence>